<dbReference type="STRING" id="679926.Mpet_2475"/>
<dbReference type="PROSITE" id="PS51379">
    <property type="entry name" value="4FE4S_FER_2"/>
    <property type="match status" value="2"/>
</dbReference>
<keyword evidence="3" id="KW-0408">Iron</keyword>
<keyword evidence="2" id="KW-0479">Metal-binding</keyword>
<dbReference type="Pfam" id="PF12838">
    <property type="entry name" value="Fer4_7"/>
    <property type="match status" value="1"/>
</dbReference>
<evidence type="ECO:0000256" key="3">
    <source>
        <dbReference type="ARBA" id="ARBA00023004"/>
    </source>
</evidence>
<protein>
    <submittedName>
        <fullName evidence="7">4Fe-4S ferredoxin iron-sulfur binding domain protein</fullName>
    </submittedName>
</protein>
<reference evidence="7 8" key="1">
    <citation type="journal article" date="2010" name="Stand. Genomic Sci.">
        <title>Complete genome sequence of Methanoplanus petrolearius type strain (SEBR 4847).</title>
        <authorList>
            <person name="Brambilla E."/>
            <person name="Djao O.D."/>
            <person name="Daligault H."/>
            <person name="Lapidus A."/>
            <person name="Lucas S."/>
            <person name="Hammon N."/>
            <person name="Nolan M."/>
            <person name="Tice H."/>
            <person name="Cheng J.F."/>
            <person name="Han C."/>
            <person name="Tapia R."/>
            <person name="Goodwin L."/>
            <person name="Pitluck S."/>
            <person name="Liolios K."/>
            <person name="Ivanova N."/>
            <person name="Mavromatis K."/>
            <person name="Mikhailova N."/>
            <person name="Pati A."/>
            <person name="Chen A."/>
            <person name="Palaniappan K."/>
            <person name="Land M."/>
            <person name="Hauser L."/>
            <person name="Chang Y.J."/>
            <person name="Jeffries C.D."/>
            <person name="Rohde M."/>
            <person name="Spring S."/>
            <person name="Sikorski J."/>
            <person name="Goker M."/>
            <person name="Woyke T."/>
            <person name="Bristow J."/>
            <person name="Eisen J.A."/>
            <person name="Markowitz V."/>
            <person name="Hugenholtz P."/>
            <person name="Kyrpides N.C."/>
            <person name="Klenk H.P."/>
        </authorList>
    </citation>
    <scope>NUCLEOTIDE SEQUENCE [LARGE SCALE GENOMIC DNA]</scope>
    <source>
        <strain evidence="8">DSM 11571 / OCM 486 / SEBR 4847</strain>
    </source>
</reference>
<feature type="domain" description="4Fe-4S ferredoxin-type" evidence="6">
    <location>
        <begin position="47"/>
        <end position="78"/>
    </location>
</feature>
<dbReference type="InterPro" id="IPR017900">
    <property type="entry name" value="4Fe4S_Fe_S_CS"/>
</dbReference>
<evidence type="ECO:0000259" key="6">
    <source>
        <dbReference type="PROSITE" id="PS51379"/>
    </source>
</evidence>
<dbReference type="GO" id="GO:0046872">
    <property type="term" value="F:metal ion binding"/>
    <property type="evidence" value="ECO:0007669"/>
    <property type="project" value="UniProtKB-KW"/>
</dbReference>
<dbReference type="SUPFAM" id="SSF54862">
    <property type="entry name" value="4Fe-4S ferredoxins"/>
    <property type="match status" value="1"/>
</dbReference>
<evidence type="ECO:0000313" key="7">
    <source>
        <dbReference type="EMBL" id="ADN37219.1"/>
    </source>
</evidence>
<dbReference type="PANTHER" id="PTHR43687:SF1">
    <property type="entry name" value="FERREDOXIN III"/>
    <property type="match status" value="1"/>
</dbReference>
<evidence type="ECO:0000256" key="4">
    <source>
        <dbReference type="ARBA" id="ARBA00023014"/>
    </source>
</evidence>
<dbReference type="GO" id="GO:0016491">
    <property type="term" value="F:oxidoreductase activity"/>
    <property type="evidence" value="ECO:0007669"/>
    <property type="project" value="UniProtKB-ARBA"/>
</dbReference>
<keyword evidence="8" id="KW-1185">Reference proteome</keyword>
<dbReference type="EMBL" id="CP002117">
    <property type="protein sequence ID" value="ADN37219.1"/>
    <property type="molecule type" value="Genomic_DNA"/>
</dbReference>
<proteinExistence type="predicted"/>
<accession>E1REH6</accession>
<dbReference type="PANTHER" id="PTHR43687">
    <property type="entry name" value="ADENYLYLSULFATE REDUCTASE, BETA SUBUNIT"/>
    <property type="match status" value="1"/>
</dbReference>
<feature type="coiled-coil region" evidence="5">
    <location>
        <begin position="92"/>
        <end position="119"/>
    </location>
</feature>
<evidence type="ECO:0000256" key="5">
    <source>
        <dbReference type="SAM" id="Coils"/>
    </source>
</evidence>
<dbReference type="PROSITE" id="PS00198">
    <property type="entry name" value="4FE4S_FER_1"/>
    <property type="match status" value="2"/>
</dbReference>
<dbReference type="AlphaFoldDB" id="E1REH6"/>
<dbReference type="GO" id="GO:0051539">
    <property type="term" value="F:4 iron, 4 sulfur cluster binding"/>
    <property type="evidence" value="ECO:0007669"/>
    <property type="project" value="UniProtKB-KW"/>
</dbReference>
<evidence type="ECO:0000256" key="2">
    <source>
        <dbReference type="ARBA" id="ARBA00022723"/>
    </source>
</evidence>
<keyword evidence="5" id="KW-0175">Coiled coil</keyword>
<dbReference type="eggNOG" id="arCOG00292">
    <property type="taxonomic scope" value="Archaea"/>
</dbReference>
<evidence type="ECO:0000313" key="8">
    <source>
        <dbReference type="Proteomes" id="UP000006565"/>
    </source>
</evidence>
<organism evidence="7 8">
    <name type="scientific">Methanolacinia petrolearia (strain DSM 11571 / OCM 486 / SEBR 4847)</name>
    <name type="common">Methanoplanus petrolearius</name>
    <dbReference type="NCBI Taxonomy" id="679926"/>
    <lineage>
        <taxon>Archaea</taxon>
        <taxon>Methanobacteriati</taxon>
        <taxon>Methanobacteriota</taxon>
        <taxon>Stenosarchaea group</taxon>
        <taxon>Methanomicrobia</taxon>
        <taxon>Methanomicrobiales</taxon>
        <taxon>Methanomicrobiaceae</taxon>
        <taxon>Methanolacinia</taxon>
    </lineage>
</organism>
<keyword evidence="4" id="KW-0411">Iron-sulfur</keyword>
<dbReference type="OrthoDB" id="230142at2157"/>
<dbReference type="InterPro" id="IPR017896">
    <property type="entry name" value="4Fe4S_Fe-S-bd"/>
</dbReference>
<dbReference type="HOGENOM" id="CLU_1870764_0_0_2"/>
<name>E1REH6_METP4</name>
<sequence>MAFAVHVNMNNCTGCNNCVVACPVDALELSTVDPVTTDKIYKVIGGKAIVLDANSELCAGCGICIEACPYDVITLKGRFDTLKNEDRFTHPLMEGLEEIRDYEEEYEALEERKAKLKKIPEFWELRKEFAQSGAKE</sequence>
<feature type="domain" description="4Fe-4S ferredoxin-type" evidence="6">
    <location>
        <begin position="3"/>
        <end position="32"/>
    </location>
</feature>
<gene>
    <name evidence="7" type="ordered locus">Mpet_2475</name>
</gene>
<dbReference type="Proteomes" id="UP000006565">
    <property type="component" value="Chromosome"/>
</dbReference>
<keyword evidence="1" id="KW-0004">4Fe-4S</keyword>
<dbReference type="Gene3D" id="3.30.70.3270">
    <property type="match status" value="1"/>
</dbReference>
<dbReference type="InterPro" id="IPR050572">
    <property type="entry name" value="Fe-S_Ferredoxin"/>
</dbReference>
<dbReference type="KEGG" id="mpi:Mpet_2475"/>
<evidence type="ECO:0000256" key="1">
    <source>
        <dbReference type="ARBA" id="ARBA00022485"/>
    </source>
</evidence>